<dbReference type="PRINTS" id="PR01660">
    <property type="entry name" value="MCMPROTEIN4"/>
</dbReference>
<evidence type="ECO:0000256" key="1">
    <source>
        <dbReference type="ARBA" id="ARBA00004123"/>
    </source>
</evidence>
<dbReference type="EMBL" id="KN847479">
    <property type="protein sequence ID" value="KIX03883.1"/>
    <property type="molecule type" value="Genomic_DNA"/>
</dbReference>
<evidence type="ECO:0000256" key="16">
    <source>
        <dbReference type="SAM" id="MobiDB-lite"/>
    </source>
</evidence>
<evidence type="ECO:0000256" key="7">
    <source>
        <dbReference type="ARBA" id="ARBA00022801"/>
    </source>
</evidence>
<dbReference type="GO" id="GO:1902975">
    <property type="term" value="P:mitotic DNA replication initiation"/>
    <property type="evidence" value="ECO:0007669"/>
    <property type="project" value="TreeGrafter"/>
</dbReference>
<dbReference type="PROSITE" id="PS00847">
    <property type="entry name" value="MCM_1"/>
    <property type="match status" value="1"/>
</dbReference>
<feature type="region of interest" description="Disordered" evidence="16">
    <location>
        <begin position="1"/>
        <end position="159"/>
    </location>
</feature>
<dbReference type="GO" id="GO:0005656">
    <property type="term" value="C:nuclear pre-replicative complex"/>
    <property type="evidence" value="ECO:0007669"/>
    <property type="project" value="UniProtKB-ARBA"/>
</dbReference>
<dbReference type="Gene3D" id="3.30.1640.10">
    <property type="entry name" value="mini-chromosome maintenance (MCM) complex, chain A, domain 1"/>
    <property type="match status" value="1"/>
</dbReference>
<evidence type="ECO:0000256" key="10">
    <source>
        <dbReference type="ARBA" id="ARBA00023125"/>
    </source>
</evidence>
<dbReference type="InterPro" id="IPR027417">
    <property type="entry name" value="P-loop_NTPase"/>
</dbReference>
<dbReference type="Pfam" id="PF21128">
    <property type="entry name" value="WHD_MCM4"/>
    <property type="match status" value="1"/>
</dbReference>
<dbReference type="InterPro" id="IPR027925">
    <property type="entry name" value="MCM_N"/>
</dbReference>
<evidence type="ECO:0000256" key="12">
    <source>
        <dbReference type="ARBA" id="ARBA00047995"/>
    </source>
</evidence>
<dbReference type="Pfam" id="PF00493">
    <property type="entry name" value="MCM"/>
    <property type="match status" value="1"/>
</dbReference>
<feature type="compositionally biased region" description="Polar residues" evidence="16">
    <location>
        <begin position="44"/>
        <end position="57"/>
    </location>
</feature>
<dbReference type="GO" id="GO:0016887">
    <property type="term" value="F:ATP hydrolysis activity"/>
    <property type="evidence" value="ECO:0007669"/>
    <property type="project" value="RHEA"/>
</dbReference>
<keyword evidence="5" id="KW-0235">DNA replication</keyword>
<keyword evidence="8" id="KW-0347">Helicase</keyword>
<dbReference type="GO" id="GO:0043596">
    <property type="term" value="C:nuclear replication fork"/>
    <property type="evidence" value="ECO:0007669"/>
    <property type="project" value="UniProtKB-ARBA"/>
</dbReference>
<gene>
    <name evidence="18" type="ORF">Z518_07436</name>
</gene>
<protein>
    <recommendedName>
        <fullName evidence="13">DNA replication licensing factor MCM4</fullName>
        <ecNumber evidence="3">3.6.4.12</ecNumber>
    </recommendedName>
    <alternativeName>
        <fullName evidence="14">DNA replication licensing factor mcm4</fullName>
    </alternativeName>
</protein>
<evidence type="ECO:0000256" key="15">
    <source>
        <dbReference type="RuleBase" id="RU004070"/>
    </source>
</evidence>
<dbReference type="GO" id="GO:0005524">
    <property type="term" value="F:ATP binding"/>
    <property type="evidence" value="ECO:0007669"/>
    <property type="project" value="UniProtKB-KW"/>
</dbReference>
<dbReference type="PANTHER" id="PTHR11630">
    <property type="entry name" value="DNA REPLICATION LICENSING FACTOR MCM FAMILY MEMBER"/>
    <property type="match status" value="1"/>
</dbReference>
<feature type="compositionally biased region" description="Polar residues" evidence="16">
    <location>
        <begin position="107"/>
        <end position="128"/>
    </location>
</feature>
<dbReference type="InterPro" id="IPR033762">
    <property type="entry name" value="MCM_OB"/>
</dbReference>
<dbReference type="InterPro" id="IPR031327">
    <property type="entry name" value="MCM"/>
</dbReference>
<evidence type="ECO:0000256" key="4">
    <source>
        <dbReference type="ARBA" id="ARBA00022553"/>
    </source>
</evidence>
<dbReference type="InterPro" id="IPR008047">
    <property type="entry name" value="MCM_4"/>
</dbReference>
<dbReference type="FunFam" id="3.40.50.300:FF:000217">
    <property type="entry name" value="DNA helicase"/>
    <property type="match status" value="1"/>
</dbReference>
<evidence type="ECO:0000256" key="3">
    <source>
        <dbReference type="ARBA" id="ARBA00012551"/>
    </source>
</evidence>
<dbReference type="Pfam" id="PF17855">
    <property type="entry name" value="MCM_lid"/>
    <property type="match status" value="1"/>
</dbReference>
<dbReference type="GO" id="GO:0097373">
    <property type="term" value="C:MCM core complex"/>
    <property type="evidence" value="ECO:0007669"/>
    <property type="project" value="UniProtKB-ARBA"/>
</dbReference>
<dbReference type="Gene3D" id="2.20.28.10">
    <property type="match status" value="1"/>
</dbReference>
<dbReference type="FunFam" id="3.30.1640.10:FF:000011">
    <property type="entry name" value="DNA helicase"/>
    <property type="match status" value="1"/>
</dbReference>
<comment type="similarity">
    <text evidence="2 15">Belongs to the MCM family.</text>
</comment>
<dbReference type="EC" id="3.6.4.12" evidence="3"/>
<dbReference type="GO" id="GO:0000727">
    <property type="term" value="P:double-strand break repair via break-induced replication"/>
    <property type="evidence" value="ECO:0007669"/>
    <property type="project" value="TreeGrafter"/>
</dbReference>
<dbReference type="CDD" id="cd17755">
    <property type="entry name" value="MCM4"/>
    <property type="match status" value="1"/>
</dbReference>
<feature type="compositionally biased region" description="Basic and acidic residues" evidence="16">
    <location>
        <begin position="132"/>
        <end position="148"/>
    </location>
</feature>
<evidence type="ECO:0000313" key="19">
    <source>
        <dbReference type="Proteomes" id="UP000053617"/>
    </source>
</evidence>
<dbReference type="SMART" id="SM00350">
    <property type="entry name" value="MCM"/>
    <property type="match status" value="1"/>
</dbReference>
<dbReference type="Proteomes" id="UP000053617">
    <property type="component" value="Unassembled WGS sequence"/>
</dbReference>
<keyword evidence="19" id="KW-1185">Reference proteome</keyword>
<keyword evidence="9 15" id="KW-0067">ATP-binding</keyword>
<evidence type="ECO:0000256" key="6">
    <source>
        <dbReference type="ARBA" id="ARBA00022741"/>
    </source>
</evidence>
<dbReference type="SUPFAM" id="SSF50249">
    <property type="entry name" value="Nucleic acid-binding proteins"/>
    <property type="match status" value="1"/>
</dbReference>
<reference evidence="18 19" key="1">
    <citation type="submission" date="2015-01" db="EMBL/GenBank/DDBJ databases">
        <title>The Genome Sequence of Rhinocladiella mackenzie CBS 650.93.</title>
        <authorList>
            <consortium name="The Broad Institute Genomics Platform"/>
            <person name="Cuomo C."/>
            <person name="de Hoog S."/>
            <person name="Gorbushina A."/>
            <person name="Stielow B."/>
            <person name="Teixiera M."/>
            <person name="Abouelleil A."/>
            <person name="Chapman S.B."/>
            <person name="Priest M."/>
            <person name="Young S.K."/>
            <person name="Wortman J."/>
            <person name="Nusbaum C."/>
            <person name="Birren B."/>
        </authorList>
    </citation>
    <scope>NUCLEOTIDE SEQUENCE [LARGE SCALE GENOMIC DNA]</scope>
    <source>
        <strain evidence="18 19">CBS 650.93</strain>
    </source>
</reference>
<dbReference type="PROSITE" id="PS50051">
    <property type="entry name" value="MCM_2"/>
    <property type="match status" value="1"/>
</dbReference>
<keyword evidence="4" id="KW-0597">Phosphoprotein</keyword>
<dbReference type="GO" id="GO:0003697">
    <property type="term" value="F:single-stranded DNA binding"/>
    <property type="evidence" value="ECO:0007669"/>
    <property type="project" value="TreeGrafter"/>
</dbReference>
<dbReference type="GO" id="GO:0006271">
    <property type="term" value="P:DNA strand elongation involved in DNA replication"/>
    <property type="evidence" value="ECO:0007669"/>
    <property type="project" value="TreeGrafter"/>
</dbReference>
<dbReference type="Pfam" id="PF14551">
    <property type="entry name" value="MCM_N"/>
    <property type="match status" value="1"/>
</dbReference>
<sequence>MSFTPSSRRRGQSSRKSQSSTPAQQSQATPRSSRTAPNGGAAVASSSPLFFQSSPVRSTPAPPSQLESDGMIISSPLRHSSNAGDREATPKASTRPVAESSPVRYDPSSSPVRNSNRLQSAIPSSSSGLFVRQDRPPRISSRRGDIHSDTFASSPAHRGRIYVGEDGMPVRDGQNPASEATFSNLNPGTSEADAMGGDSTRVIWGTNISIVDSMSSFKNFLYNYARKYRMWADGATEEETRAMGAAADEKEYLEMLQDMRKLGVHGLNLDARNLKAYPATLKLWHQLQAYPQEIIPLMDQAVKDVMVELAQKEMQELQRHHAASSSRTRNDSSMPPLPPSDLGSAATPAATSGPAADEIPDLVEEAEIQPWKVLPFGLDKVINMRDLDPVDIDKLISVKGLVIRTTPVIPDMKEAFFKCSVCNHTLYVSIDRGKIAEPTECPRPACKSKDSMEIIHNRCVFADKQVIKLQETPDSVPDGQTPHSVSLCVYDELVDVCKAGDRIEVTGIFRSNPVRLNPRQRTVKALFKTYVDVLHVQKVDKRKLGIDASTIEQELSEQVAGDVEQTRKVTAEEEAKIKETAARDDVYELLSRSLAPSIYELEDVKKGILLQLFGGTNKSFEKGGSPKYRGDINVLLCGDPSTSKSQLLQYVHKIAPRGVYTSGKGSSAVGLTAYVTRDPESKQLVLESGALVLSDGGVCCIDEFDKMNESTRSVLHEVMEQQTVSIAKAGIITTLNARTSILASANPIGSKYNPNLSVPQNIDLPPTLLSRFDLVYLVLDHIDEVNDRRLAKHLVGMYLEDTPENASREEILPIEFLTAYISYARTNVHPALTPPAASALTDAYIQMRSLGSSIQAQDRRITATTRQLESMIRLSEAHAKMRLSPTVEEFDVAEAVRLIKSAIKASATDARTGLIDMGLLSEGGSASDRRRKEDLKRAVLAVIDDDTGVRSGGTVRYADLYRRVSEGSTVDIEGAEFLAVLRSLEMEGKIQVTGEGGRRNIRRITGV</sequence>
<evidence type="ECO:0000313" key="18">
    <source>
        <dbReference type="EMBL" id="KIX03883.1"/>
    </source>
</evidence>
<feature type="region of interest" description="Disordered" evidence="16">
    <location>
        <begin position="316"/>
        <end position="356"/>
    </location>
</feature>
<dbReference type="STRING" id="1442369.A0A0D2H0D3"/>
<keyword evidence="6 15" id="KW-0547">Nucleotide-binding</keyword>
<proteinExistence type="inferred from homology"/>
<dbReference type="InterPro" id="IPR012340">
    <property type="entry name" value="NA-bd_OB-fold"/>
</dbReference>
<keyword evidence="10 15" id="KW-0238">DNA-binding</keyword>
<dbReference type="PRINTS" id="PR01657">
    <property type="entry name" value="MCMFAMILY"/>
</dbReference>
<dbReference type="Pfam" id="PF17207">
    <property type="entry name" value="MCM_OB"/>
    <property type="match status" value="1"/>
</dbReference>
<dbReference type="Gene3D" id="2.40.50.140">
    <property type="entry name" value="Nucleic acid-binding proteins"/>
    <property type="match status" value="1"/>
</dbReference>
<dbReference type="HOGENOM" id="CLU_000995_7_0_1"/>
<keyword evidence="7" id="KW-0378">Hydrolase</keyword>
<dbReference type="SUPFAM" id="SSF52540">
    <property type="entry name" value="P-loop containing nucleoside triphosphate hydrolases"/>
    <property type="match status" value="1"/>
</dbReference>
<evidence type="ECO:0000256" key="2">
    <source>
        <dbReference type="ARBA" id="ARBA00008010"/>
    </source>
</evidence>
<dbReference type="GO" id="GO:0042555">
    <property type="term" value="C:MCM complex"/>
    <property type="evidence" value="ECO:0007669"/>
    <property type="project" value="InterPro"/>
</dbReference>
<feature type="compositionally biased region" description="Low complexity" evidence="16">
    <location>
        <begin position="14"/>
        <end position="30"/>
    </location>
</feature>
<evidence type="ECO:0000259" key="17">
    <source>
        <dbReference type="PROSITE" id="PS50051"/>
    </source>
</evidence>
<dbReference type="AlphaFoldDB" id="A0A0D2H0D3"/>
<dbReference type="GO" id="GO:0031261">
    <property type="term" value="C:DNA replication preinitiation complex"/>
    <property type="evidence" value="ECO:0007669"/>
    <property type="project" value="UniProtKB-ARBA"/>
</dbReference>
<dbReference type="InterPro" id="IPR001208">
    <property type="entry name" value="MCM_dom"/>
</dbReference>
<comment type="catalytic activity">
    <reaction evidence="12">
        <text>ATP + H2O = ADP + phosphate + H(+)</text>
        <dbReference type="Rhea" id="RHEA:13065"/>
        <dbReference type="ChEBI" id="CHEBI:15377"/>
        <dbReference type="ChEBI" id="CHEBI:15378"/>
        <dbReference type="ChEBI" id="CHEBI:30616"/>
        <dbReference type="ChEBI" id="CHEBI:43474"/>
        <dbReference type="ChEBI" id="CHEBI:456216"/>
        <dbReference type="EC" id="3.6.4.12"/>
    </reaction>
</comment>
<dbReference type="VEuPathDB" id="FungiDB:Z518_07436"/>
<dbReference type="GO" id="GO:0017116">
    <property type="term" value="F:single-stranded DNA helicase activity"/>
    <property type="evidence" value="ECO:0007669"/>
    <property type="project" value="TreeGrafter"/>
</dbReference>
<dbReference type="GeneID" id="25295507"/>
<dbReference type="InterPro" id="IPR041562">
    <property type="entry name" value="MCM_lid"/>
</dbReference>
<name>A0A0D2H0D3_9EURO</name>
<dbReference type="RefSeq" id="XP_013271019.1">
    <property type="nucleotide sequence ID" value="XM_013415565.1"/>
</dbReference>
<evidence type="ECO:0000256" key="8">
    <source>
        <dbReference type="ARBA" id="ARBA00022806"/>
    </source>
</evidence>
<dbReference type="OrthoDB" id="10251574at2759"/>
<evidence type="ECO:0000256" key="9">
    <source>
        <dbReference type="ARBA" id="ARBA00022840"/>
    </source>
</evidence>
<organism evidence="18 19">
    <name type="scientific">Rhinocladiella mackenziei CBS 650.93</name>
    <dbReference type="NCBI Taxonomy" id="1442369"/>
    <lineage>
        <taxon>Eukaryota</taxon>
        <taxon>Fungi</taxon>
        <taxon>Dikarya</taxon>
        <taxon>Ascomycota</taxon>
        <taxon>Pezizomycotina</taxon>
        <taxon>Eurotiomycetes</taxon>
        <taxon>Chaetothyriomycetidae</taxon>
        <taxon>Chaetothyriales</taxon>
        <taxon>Herpotrichiellaceae</taxon>
        <taxon>Rhinocladiella</taxon>
    </lineage>
</organism>
<feature type="compositionally biased region" description="Low complexity" evidence="16">
    <location>
        <begin position="340"/>
        <end position="356"/>
    </location>
</feature>
<accession>A0A0D2H0D3</accession>
<dbReference type="Gene3D" id="3.40.50.300">
    <property type="entry name" value="P-loop containing nucleotide triphosphate hydrolases"/>
    <property type="match status" value="1"/>
</dbReference>
<dbReference type="PANTHER" id="PTHR11630:SF66">
    <property type="entry name" value="DNA REPLICATION LICENSING FACTOR MCM4"/>
    <property type="match status" value="1"/>
</dbReference>
<dbReference type="GO" id="GO:0006279">
    <property type="term" value="P:premeiotic DNA replication"/>
    <property type="evidence" value="ECO:0007669"/>
    <property type="project" value="UniProtKB-ARBA"/>
</dbReference>
<evidence type="ECO:0000256" key="11">
    <source>
        <dbReference type="ARBA" id="ARBA00023242"/>
    </source>
</evidence>
<dbReference type="FunFam" id="2.20.28.10:FF:000003">
    <property type="entry name" value="DNA helicase"/>
    <property type="match status" value="1"/>
</dbReference>
<evidence type="ECO:0000256" key="13">
    <source>
        <dbReference type="ARBA" id="ARBA00073498"/>
    </source>
</evidence>
<evidence type="ECO:0000256" key="5">
    <source>
        <dbReference type="ARBA" id="ARBA00022705"/>
    </source>
</evidence>
<keyword evidence="11" id="KW-0539">Nucleus</keyword>
<evidence type="ECO:0000256" key="14">
    <source>
        <dbReference type="ARBA" id="ARBA00074938"/>
    </source>
</evidence>
<feature type="domain" description="MCM C-terminal AAA(+) ATPase" evidence="17">
    <location>
        <begin position="586"/>
        <end position="794"/>
    </location>
</feature>
<comment type="subcellular location">
    <subcellularLocation>
        <location evidence="1">Nucleus</location>
    </subcellularLocation>
</comment>
<dbReference type="InterPro" id="IPR018525">
    <property type="entry name" value="MCM_CS"/>
</dbReference>